<reference evidence="8 9" key="1">
    <citation type="journal article" date="2022" name="Nat. Plants">
        <title>Genomes of leafy and leafless Platanthera orchids illuminate the evolution of mycoheterotrophy.</title>
        <authorList>
            <person name="Li M.H."/>
            <person name="Liu K.W."/>
            <person name="Li Z."/>
            <person name="Lu H.C."/>
            <person name="Ye Q.L."/>
            <person name="Zhang D."/>
            <person name="Wang J.Y."/>
            <person name="Li Y.F."/>
            <person name="Zhong Z.M."/>
            <person name="Liu X."/>
            <person name="Yu X."/>
            <person name="Liu D.K."/>
            <person name="Tu X.D."/>
            <person name="Liu B."/>
            <person name="Hao Y."/>
            <person name="Liao X.Y."/>
            <person name="Jiang Y.T."/>
            <person name="Sun W.H."/>
            <person name="Chen J."/>
            <person name="Chen Y.Q."/>
            <person name="Ai Y."/>
            <person name="Zhai J.W."/>
            <person name="Wu S.S."/>
            <person name="Zhou Z."/>
            <person name="Hsiao Y.Y."/>
            <person name="Wu W.L."/>
            <person name="Chen Y.Y."/>
            <person name="Lin Y.F."/>
            <person name="Hsu J.L."/>
            <person name="Li C.Y."/>
            <person name="Wang Z.W."/>
            <person name="Zhao X."/>
            <person name="Zhong W.Y."/>
            <person name="Ma X.K."/>
            <person name="Ma L."/>
            <person name="Huang J."/>
            <person name="Chen G.Z."/>
            <person name="Huang M.Z."/>
            <person name="Huang L."/>
            <person name="Peng D.H."/>
            <person name="Luo Y.B."/>
            <person name="Zou S.Q."/>
            <person name="Chen S.P."/>
            <person name="Lan S."/>
            <person name="Tsai W.C."/>
            <person name="Van de Peer Y."/>
            <person name="Liu Z.J."/>
        </authorList>
    </citation>
    <scope>NUCLEOTIDE SEQUENCE [LARGE SCALE GENOMIC DNA]</scope>
    <source>
        <strain evidence="8">Lor288</strain>
    </source>
</reference>
<organism evidence="8 9">
    <name type="scientific">Platanthera guangdongensis</name>
    <dbReference type="NCBI Taxonomy" id="2320717"/>
    <lineage>
        <taxon>Eukaryota</taxon>
        <taxon>Viridiplantae</taxon>
        <taxon>Streptophyta</taxon>
        <taxon>Embryophyta</taxon>
        <taxon>Tracheophyta</taxon>
        <taxon>Spermatophyta</taxon>
        <taxon>Magnoliopsida</taxon>
        <taxon>Liliopsida</taxon>
        <taxon>Asparagales</taxon>
        <taxon>Orchidaceae</taxon>
        <taxon>Orchidoideae</taxon>
        <taxon>Orchideae</taxon>
        <taxon>Orchidinae</taxon>
        <taxon>Platanthera</taxon>
    </lineage>
</organism>
<gene>
    <name evidence="8" type="primary">MSH6</name>
    <name evidence="8" type="ORF">KSP40_PGU007284</name>
</gene>
<evidence type="ECO:0000256" key="5">
    <source>
        <dbReference type="SAM" id="Coils"/>
    </source>
</evidence>
<dbReference type="Gene3D" id="2.30.30.140">
    <property type="match status" value="1"/>
</dbReference>
<dbReference type="SUPFAM" id="SSF63748">
    <property type="entry name" value="Tudor/PWWP/MBT"/>
    <property type="match status" value="1"/>
</dbReference>
<proteinExistence type="predicted"/>
<protein>
    <submittedName>
        <fullName evidence="8">DNA mismatch repair protein MSH6</fullName>
    </submittedName>
</protein>
<evidence type="ECO:0000256" key="6">
    <source>
        <dbReference type="SAM" id="MobiDB-lite"/>
    </source>
</evidence>
<evidence type="ECO:0000256" key="4">
    <source>
        <dbReference type="ARBA" id="ARBA00023242"/>
    </source>
</evidence>
<evidence type="ECO:0000259" key="7">
    <source>
        <dbReference type="SMART" id="SM00333"/>
    </source>
</evidence>
<evidence type="ECO:0000256" key="2">
    <source>
        <dbReference type="ARBA" id="ARBA00022763"/>
    </source>
</evidence>
<comment type="subcellular location">
    <subcellularLocation>
        <location evidence="1">Nucleus</location>
    </subcellularLocation>
</comment>
<keyword evidence="9" id="KW-1185">Reference proteome</keyword>
<evidence type="ECO:0000256" key="3">
    <source>
        <dbReference type="ARBA" id="ARBA00023204"/>
    </source>
</evidence>
<dbReference type="CDD" id="cd20404">
    <property type="entry name" value="Tudor_Agenet_AtEML-like"/>
    <property type="match status" value="1"/>
</dbReference>
<feature type="region of interest" description="Disordered" evidence="6">
    <location>
        <begin position="25"/>
        <end position="56"/>
    </location>
</feature>
<dbReference type="InterPro" id="IPR039776">
    <property type="entry name" value="Pds5"/>
</dbReference>
<name>A0ABR2M395_9ASPA</name>
<keyword evidence="4" id="KW-0539">Nucleus</keyword>
<sequence length="318" mass="35761">MSPSRRLSNGRSPLVRKQCQITSFFSLGKSPTPNPSPNPSHSICSNSPPLQGESKQKKPLLVVTPPSVFSHASPSSVHKKRMHSFEVVGRRIKVFWPLDNAWYEGCVRSFDEASEKHVIQYDDAEEELLDLEKEKFEWLEVERPRNLRRLRRMSHTGSSVSSTPLESGKVEVEEESSKEASTDDEEWDRVSLKEATEGDSEDLDLENEGDIKDEVVSRSRKGVASCSSKLSSRPGKRRKIAVENMDCIRTVKFDDQDDNTEHKTPVDIIRSSLTHHVTSSKKLETTLGMVGGPEEFWSAVGSESWLRKLIEQAAALVV</sequence>
<feature type="compositionally biased region" description="Acidic residues" evidence="6">
    <location>
        <begin position="197"/>
        <end position="208"/>
    </location>
</feature>
<keyword evidence="5" id="KW-0175">Coiled coil</keyword>
<accession>A0ABR2M395</accession>
<evidence type="ECO:0000313" key="9">
    <source>
        <dbReference type="Proteomes" id="UP001412067"/>
    </source>
</evidence>
<dbReference type="EMBL" id="JBBWWR010000012">
    <property type="protein sequence ID" value="KAK8958387.1"/>
    <property type="molecule type" value="Genomic_DNA"/>
</dbReference>
<evidence type="ECO:0000313" key="8">
    <source>
        <dbReference type="EMBL" id="KAK8958387.1"/>
    </source>
</evidence>
<feature type="domain" description="Tudor" evidence="7">
    <location>
        <begin position="83"/>
        <end position="142"/>
    </location>
</feature>
<keyword evidence="3" id="KW-0234">DNA repair</keyword>
<feature type="compositionally biased region" description="Low complexity" evidence="6">
    <location>
        <begin position="39"/>
        <end position="49"/>
    </location>
</feature>
<dbReference type="InterPro" id="IPR002999">
    <property type="entry name" value="Tudor"/>
</dbReference>
<feature type="compositionally biased region" description="Polar residues" evidence="6">
    <location>
        <begin position="155"/>
        <end position="165"/>
    </location>
</feature>
<feature type="coiled-coil region" evidence="5">
    <location>
        <begin position="114"/>
        <end position="141"/>
    </location>
</feature>
<dbReference type="Proteomes" id="UP001412067">
    <property type="component" value="Unassembled WGS sequence"/>
</dbReference>
<feature type="compositionally biased region" description="Basic and acidic residues" evidence="6">
    <location>
        <begin position="168"/>
        <end position="181"/>
    </location>
</feature>
<dbReference type="PANTHER" id="PTHR12663">
    <property type="entry name" value="ANDROGEN INDUCED INHIBITOR OF PROLIFERATION AS3 / PDS5-RELATED"/>
    <property type="match status" value="1"/>
</dbReference>
<dbReference type="SMART" id="SM00333">
    <property type="entry name" value="TUDOR"/>
    <property type="match status" value="1"/>
</dbReference>
<evidence type="ECO:0000256" key="1">
    <source>
        <dbReference type="ARBA" id="ARBA00004123"/>
    </source>
</evidence>
<feature type="region of interest" description="Disordered" evidence="6">
    <location>
        <begin position="153"/>
        <end position="214"/>
    </location>
</feature>
<keyword evidence="2" id="KW-0227">DNA damage</keyword>
<dbReference type="PANTHER" id="PTHR12663:SF0">
    <property type="entry name" value="PRECOCIOUS DISSOCIATION OF SISTERS 5, ISOFORM A"/>
    <property type="match status" value="1"/>
</dbReference>
<comment type="caution">
    <text evidence="8">The sequence shown here is derived from an EMBL/GenBank/DDBJ whole genome shotgun (WGS) entry which is preliminary data.</text>
</comment>